<dbReference type="AlphaFoldDB" id="A0A7W9X4I0"/>
<accession>A0A7W9X4I0</accession>
<proteinExistence type="predicted"/>
<dbReference type="Proteomes" id="UP000540787">
    <property type="component" value="Unassembled WGS sequence"/>
</dbReference>
<protein>
    <submittedName>
        <fullName evidence="1">Type VI protein secretion system component Hcp</fullName>
    </submittedName>
</protein>
<dbReference type="EMBL" id="JACHBX010000006">
    <property type="protein sequence ID" value="MBB6136359.1"/>
    <property type="molecule type" value="Genomic_DNA"/>
</dbReference>
<gene>
    <name evidence="1" type="ORF">HD842_004537</name>
</gene>
<comment type="caution">
    <text evidence="1">The sequence shown here is derived from an EMBL/GenBank/DDBJ whole genome shotgun (WGS) entry which is preliminary data.</text>
</comment>
<evidence type="ECO:0000313" key="1">
    <source>
        <dbReference type="EMBL" id="MBB6136359.1"/>
    </source>
</evidence>
<sequence length="58" mass="6328">MAIDVYLHIEGTEGMLLIDLVSLQFSKVKWKNSQQRIGGGEVGQTADGWDLSCNNSCA</sequence>
<evidence type="ECO:0000313" key="2">
    <source>
        <dbReference type="Proteomes" id="UP000540787"/>
    </source>
</evidence>
<organism evidence="1 2">
    <name type="scientific">Massilia aurea</name>
    <dbReference type="NCBI Taxonomy" id="373040"/>
    <lineage>
        <taxon>Bacteria</taxon>
        <taxon>Pseudomonadati</taxon>
        <taxon>Pseudomonadota</taxon>
        <taxon>Betaproteobacteria</taxon>
        <taxon>Burkholderiales</taxon>
        <taxon>Oxalobacteraceae</taxon>
        <taxon>Telluria group</taxon>
        <taxon>Massilia</taxon>
    </lineage>
</organism>
<dbReference type="RefSeq" id="WP_183557878.1">
    <property type="nucleotide sequence ID" value="NZ_JACHBX010000006.1"/>
</dbReference>
<keyword evidence="2" id="KW-1185">Reference proteome</keyword>
<name>A0A7W9X4I0_9BURK</name>
<reference evidence="1 2" key="1">
    <citation type="submission" date="2020-08" db="EMBL/GenBank/DDBJ databases">
        <title>The Agave Microbiome: Exploring the role of microbial communities in plant adaptations to desert environments.</title>
        <authorList>
            <person name="Partida-Martinez L.P."/>
        </authorList>
    </citation>
    <scope>NUCLEOTIDE SEQUENCE [LARGE SCALE GENOMIC DNA]</scope>
    <source>
        <strain evidence="1 2">AT3.2</strain>
    </source>
</reference>